<dbReference type="InterPro" id="IPR004245">
    <property type="entry name" value="DUF229"/>
</dbReference>
<sequence length="193" mass="21917">MNTKKLTSNVDVYATLLDILELGRGHKSPRVSGKYGTSFFRDISTKRTWDDLKIQDIYCACASFVETNFTDSAIIDSISKWVVDEINTVLLNVSHLCIELRLGKINKAWRSVNNKALEAGEEDVKHSSKKDFIIQFNVSPSYAEFEATVRYFASENKFMILGIILRTNAFKGQSDCVSHLKNGVVLERYCFCH</sequence>
<dbReference type="EMBL" id="NEDP02076606">
    <property type="protein sequence ID" value="OWF36484.1"/>
    <property type="molecule type" value="Genomic_DNA"/>
</dbReference>
<organism evidence="1 2">
    <name type="scientific">Mizuhopecten yessoensis</name>
    <name type="common">Japanese scallop</name>
    <name type="synonym">Patinopecten yessoensis</name>
    <dbReference type="NCBI Taxonomy" id="6573"/>
    <lineage>
        <taxon>Eukaryota</taxon>
        <taxon>Metazoa</taxon>
        <taxon>Spiralia</taxon>
        <taxon>Lophotrochozoa</taxon>
        <taxon>Mollusca</taxon>
        <taxon>Bivalvia</taxon>
        <taxon>Autobranchia</taxon>
        <taxon>Pteriomorphia</taxon>
        <taxon>Pectinida</taxon>
        <taxon>Pectinoidea</taxon>
        <taxon>Pectinidae</taxon>
        <taxon>Mizuhopecten</taxon>
    </lineage>
</organism>
<proteinExistence type="predicted"/>
<evidence type="ECO:0000313" key="2">
    <source>
        <dbReference type="Proteomes" id="UP000242188"/>
    </source>
</evidence>
<comment type="caution">
    <text evidence="1">The sequence shown here is derived from an EMBL/GenBank/DDBJ whole genome shotgun (WGS) entry which is preliminary data.</text>
</comment>
<evidence type="ECO:0000313" key="1">
    <source>
        <dbReference type="EMBL" id="OWF36484.1"/>
    </source>
</evidence>
<dbReference type="Pfam" id="PF02995">
    <property type="entry name" value="DUF229"/>
    <property type="match status" value="1"/>
</dbReference>
<dbReference type="STRING" id="6573.A0A210PJ29"/>
<reference evidence="1 2" key="1">
    <citation type="journal article" date="2017" name="Nat. Ecol. Evol.">
        <title>Scallop genome provides insights into evolution of bilaterian karyotype and development.</title>
        <authorList>
            <person name="Wang S."/>
            <person name="Zhang J."/>
            <person name="Jiao W."/>
            <person name="Li J."/>
            <person name="Xun X."/>
            <person name="Sun Y."/>
            <person name="Guo X."/>
            <person name="Huan P."/>
            <person name="Dong B."/>
            <person name="Zhang L."/>
            <person name="Hu X."/>
            <person name="Sun X."/>
            <person name="Wang J."/>
            <person name="Zhao C."/>
            <person name="Wang Y."/>
            <person name="Wang D."/>
            <person name="Huang X."/>
            <person name="Wang R."/>
            <person name="Lv J."/>
            <person name="Li Y."/>
            <person name="Zhang Z."/>
            <person name="Liu B."/>
            <person name="Lu W."/>
            <person name="Hui Y."/>
            <person name="Liang J."/>
            <person name="Zhou Z."/>
            <person name="Hou R."/>
            <person name="Li X."/>
            <person name="Liu Y."/>
            <person name="Li H."/>
            <person name="Ning X."/>
            <person name="Lin Y."/>
            <person name="Zhao L."/>
            <person name="Xing Q."/>
            <person name="Dou J."/>
            <person name="Li Y."/>
            <person name="Mao J."/>
            <person name="Guo H."/>
            <person name="Dou H."/>
            <person name="Li T."/>
            <person name="Mu C."/>
            <person name="Jiang W."/>
            <person name="Fu Q."/>
            <person name="Fu X."/>
            <person name="Miao Y."/>
            <person name="Liu J."/>
            <person name="Yu Q."/>
            <person name="Li R."/>
            <person name="Liao H."/>
            <person name="Li X."/>
            <person name="Kong Y."/>
            <person name="Jiang Z."/>
            <person name="Chourrout D."/>
            <person name="Li R."/>
            <person name="Bao Z."/>
        </authorList>
    </citation>
    <scope>NUCLEOTIDE SEQUENCE [LARGE SCALE GENOMIC DNA]</scope>
    <source>
        <strain evidence="1 2">PY_sf001</strain>
    </source>
</reference>
<dbReference type="Proteomes" id="UP000242188">
    <property type="component" value="Unassembled WGS sequence"/>
</dbReference>
<protein>
    <submittedName>
        <fullName evidence="1">Uncharacterized protein</fullName>
    </submittedName>
</protein>
<keyword evidence="2" id="KW-1185">Reference proteome</keyword>
<dbReference type="GO" id="GO:0005615">
    <property type="term" value="C:extracellular space"/>
    <property type="evidence" value="ECO:0007669"/>
    <property type="project" value="TreeGrafter"/>
</dbReference>
<dbReference type="PANTHER" id="PTHR10974">
    <property type="entry name" value="FI08016P-RELATED"/>
    <property type="match status" value="1"/>
</dbReference>
<dbReference type="AlphaFoldDB" id="A0A210PJ29"/>
<accession>A0A210PJ29</accession>
<dbReference type="PANTHER" id="PTHR10974:SF1">
    <property type="entry name" value="FI08016P-RELATED"/>
    <property type="match status" value="1"/>
</dbReference>
<gene>
    <name evidence="1" type="ORF">KP79_PYT17808</name>
</gene>
<name>A0A210PJ29_MIZYE</name>